<reference evidence="15 16" key="1">
    <citation type="submission" date="2019-10" db="EMBL/GenBank/DDBJ databases">
        <title>The Genome Sequence of Clostridium tarantellae Isolated from Fish Brain.</title>
        <authorList>
            <person name="Bano L."/>
            <person name="Kiel M."/>
            <person name="Sales G."/>
            <person name="Doxey A.C."/>
            <person name="Mansfield M.J."/>
            <person name="Schiavone M."/>
            <person name="Rossetto O."/>
            <person name="Pirazzini M."/>
            <person name="Dobrindt U."/>
            <person name="Montecucco C."/>
        </authorList>
    </citation>
    <scope>NUCLEOTIDE SEQUENCE [LARGE SCALE GENOMIC DNA]</scope>
    <source>
        <strain evidence="15 16">DSM 3997</strain>
    </source>
</reference>
<evidence type="ECO:0000256" key="8">
    <source>
        <dbReference type="ARBA" id="ARBA00022989"/>
    </source>
</evidence>
<dbReference type="NCBIfam" id="NF006922">
    <property type="entry name" value="PRK09410.1-5"/>
    <property type="match status" value="1"/>
</dbReference>
<dbReference type="NCBIfam" id="NF006920">
    <property type="entry name" value="PRK09410.1-2"/>
    <property type="match status" value="1"/>
</dbReference>
<accession>A0A6I1MR21</accession>
<evidence type="ECO:0000256" key="5">
    <source>
        <dbReference type="ARBA" id="ARBA00022597"/>
    </source>
</evidence>
<keyword evidence="4" id="KW-1003">Cell membrane</keyword>
<feature type="transmembrane region" description="Helical" evidence="14">
    <location>
        <begin position="12"/>
        <end position="29"/>
    </location>
</feature>
<evidence type="ECO:0000256" key="4">
    <source>
        <dbReference type="ARBA" id="ARBA00022475"/>
    </source>
</evidence>
<keyword evidence="5" id="KW-0762">Sugar transport</keyword>
<protein>
    <recommendedName>
        <fullName evidence="12">Ascorbate-specific PTS system EIIC component</fullName>
    </recommendedName>
    <alternativeName>
        <fullName evidence="13">Ascorbate-specific permease IIC component UlaA</fullName>
    </alternativeName>
</protein>
<dbReference type="Proteomes" id="UP000430345">
    <property type="component" value="Unassembled WGS sequence"/>
</dbReference>
<feature type="transmembrane region" description="Helical" evidence="14">
    <location>
        <begin position="91"/>
        <end position="111"/>
    </location>
</feature>
<keyword evidence="7 14" id="KW-0812">Transmembrane</keyword>
<feature type="transmembrane region" description="Helical" evidence="14">
    <location>
        <begin position="253"/>
        <end position="276"/>
    </location>
</feature>
<feature type="transmembrane region" description="Helical" evidence="14">
    <location>
        <begin position="418"/>
        <end position="437"/>
    </location>
</feature>
<evidence type="ECO:0000256" key="2">
    <source>
        <dbReference type="ARBA" id="ARBA00011738"/>
    </source>
</evidence>
<keyword evidence="6" id="KW-0598">Phosphotransferase system</keyword>
<dbReference type="InterPro" id="IPR051562">
    <property type="entry name" value="Ascorbate-PTS_EIIC"/>
</dbReference>
<evidence type="ECO:0000256" key="6">
    <source>
        <dbReference type="ARBA" id="ARBA00022683"/>
    </source>
</evidence>
<dbReference type="PANTHER" id="PTHR33843:SF4">
    <property type="entry name" value="ASCORBATE-SPECIFIC PTS SYSTEM EIIC COMPONENT"/>
    <property type="match status" value="1"/>
</dbReference>
<evidence type="ECO:0000256" key="14">
    <source>
        <dbReference type="SAM" id="Phobius"/>
    </source>
</evidence>
<gene>
    <name evidence="15" type="ORF">GBZ86_14300</name>
</gene>
<dbReference type="EMBL" id="WHJC01000355">
    <property type="protein sequence ID" value="MPQ44908.1"/>
    <property type="molecule type" value="Genomic_DNA"/>
</dbReference>
<feature type="transmembrane region" description="Helical" evidence="14">
    <location>
        <begin position="327"/>
        <end position="346"/>
    </location>
</feature>
<feature type="transmembrane region" description="Helical" evidence="14">
    <location>
        <begin position="41"/>
        <end position="61"/>
    </location>
</feature>
<evidence type="ECO:0000256" key="3">
    <source>
        <dbReference type="ARBA" id="ARBA00022448"/>
    </source>
</evidence>
<keyword evidence="8 14" id="KW-1133">Transmembrane helix</keyword>
<evidence type="ECO:0000256" key="10">
    <source>
        <dbReference type="ARBA" id="ARBA00037387"/>
    </source>
</evidence>
<feature type="transmembrane region" description="Helical" evidence="14">
    <location>
        <begin position="118"/>
        <end position="136"/>
    </location>
</feature>
<dbReference type="InterPro" id="IPR004703">
    <property type="entry name" value="PTS_sugar-sp_permease"/>
</dbReference>
<evidence type="ECO:0000256" key="11">
    <source>
        <dbReference type="ARBA" id="ARBA00038218"/>
    </source>
</evidence>
<evidence type="ECO:0000256" key="9">
    <source>
        <dbReference type="ARBA" id="ARBA00023136"/>
    </source>
</evidence>
<feature type="transmembrane region" description="Helical" evidence="14">
    <location>
        <begin position="142"/>
        <end position="161"/>
    </location>
</feature>
<dbReference type="NCBIfam" id="NF006921">
    <property type="entry name" value="PRK09410.1-3"/>
    <property type="match status" value="1"/>
</dbReference>
<comment type="subcellular location">
    <subcellularLocation>
        <location evidence="1">Cell membrane</location>
        <topology evidence="1">Multi-pass membrane protein</topology>
    </subcellularLocation>
</comment>
<keyword evidence="3" id="KW-0813">Transport</keyword>
<feature type="transmembrane region" description="Helical" evidence="14">
    <location>
        <begin position="223"/>
        <end position="241"/>
    </location>
</feature>
<comment type="similarity">
    <text evidence="11">Belongs to the UlaA family.</text>
</comment>
<dbReference type="PANTHER" id="PTHR33843">
    <property type="entry name" value="ASCORBATE-SPECIFIC PTS SYSTEM EIIC COMPONENT"/>
    <property type="match status" value="1"/>
</dbReference>
<dbReference type="OrthoDB" id="9796178at2"/>
<feature type="transmembrane region" description="Helical" evidence="14">
    <location>
        <begin position="367"/>
        <end position="390"/>
    </location>
</feature>
<comment type="subunit">
    <text evidence="2">Homodimer.</text>
</comment>
<comment type="caution">
    <text evidence="15">The sequence shown here is derived from an EMBL/GenBank/DDBJ whole genome shotgun (WGS) entry which is preliminary data.</text>
</comment>
<evidence type="ECO:0000256" key="7">
    <source>
        <dbReference type="ARBA" id="ARBA00022692"/>
    </source>
</evidence>
<evidence type="ECO:0000313" key="16">
    <source>
        <dbReference type="Proteomes" id="UP000430345"/>
    </source>
</evidence>
<sequence>MGVLEFFKDVLTEPALLMGLMAFVGLVALKKPAHKIMSGTLKPILGYLMLGAGADFIVLNLDPLGKMIEKGFNIKGVIPNNEAIVSLAQKILGVETMSILITGLIINLLIARFTKYKYVFLTGHHSFFMACLLSAVLQTAGFNGIVLIALGGIILGAWSAISPAIGQRYTLKVTDGDDVAMGHFGSLAYYISAWVGSKVGKEEESTENIKIPEKWGFLRDTTISTALTMMIFYLIAAIAAGPQYVSTLSNGKAPILFALLCAMKFAVGVTIVYSGVRMILGDLLPAFQGIATKVIPNAIPAVDCAVFFAYAPTAVVIGFIASFVGGIVGMLILGVLGGVLIIPGLVPHFFCGATAGIYGNATGGKRGAIFGSFVNGLLLSFIPALLLPILGNLGFQNTTFGDFDFGIIGLVIGKTYEYLGRAGVIGIAIALIIALIVPNFIKTKSKVLNNVTEEDEEVLNNVYEEKQKF</sequence>
<dbReference type="Pfam" id="PF03611">
    <property type="entry name" value="EIIC-GAT"/>
    <property type="match status" value="1"/>
</dbReference>
<dbReference type="GO" id="GO:0009401">
    <property type="term" value="P:phosphoenolpyruvate-dependent sugar phosphotransferase system"/>
    <property type="evidence" value="ECO:0007669"/>
    <property type="project" value="UniProtKB-KW"/>
</dbReference>
<feature type="transmembrane region" description="Helical" evidence="14">
    <location>
        <begin position="297"/>
        <end position="321"/>
    </location>
</feature>
<keyword evidence="16" id="KW-1185">Reference proteome</keyword>
<dbReference type="AlphaFoldDB" id="A0A6I1MR21"/>
<evidence type="ECO:0000256" key="13">
    <source>
        <dbReference type="ARBA" id="ARBA00042859"/>
    </source>
</evidence>
<evidence type="ECO:0000256" key="1">
    <source>
        <dbReference type="ARBA" id="ARBA00004651"/>
    </source>
</evidence>
<evidence type="ECO:0000256" key="12">
    <source>
        <dbReference type="ARBA" id="ARBA00039702"/>
    </source>
</evidence>
<keyword evidence="9 14" id="KW-0472">Membrane</keyword>
<dbReference type="GO" id="GO:0005886">
    <property type="term" value="C:plasma membrane"/>
    <property type="evidence" value="ECO:0007669"/>
    <property type="project" value="UniProtKB-SubCell"/>
</dbReference>
<dbReference type="NCBIfam" id="NF009553">
    <property type="entry name" value="PRK12997.1-5"/>
    <property type="match status" value="1"/>
</dbReference>
<comment type="function">
    <text evidence="10">The phosphoenolpyruvate-dependent sugar phosphotransferase system (sugar PTS), a major carbohydrate active transport system, catalyzes the phosphorylation of incoming sugar substrates concomitantly with their translocation across the cell membrane. The enzyme II UlaABC PTS system is involved in ascorbate transport.</text>
</comment>
<proteinExistence type="inferred from homology"/>
<dbReference type="RefSeq" id="WP_152891781.1">
    <property type="nucleotide sequence ID" value="NZ_WHJC01000355.1"/>
</dbReference>
<name>A0A6I1MR21_9CLOT</name>
<evidence type="ECO:0000313" key="15">
    <source>
        <dbReference type="EMBL" id="MPQ44908.1"/>
    </source>
</evidence>
<organism evidence="15 16">
    <name type="scientific">Clostridium tarantellae</name>
    <dbReference type="NCBI Taxonomy" id="39493"/>
    <lineage>
        <taxon>Bacteria</taxon>
        <taxon>Bacillati</taxon>
        <taxon>Bacillota</taxon>
        <taxon>Clostridia</taxon>
        <taxon>Eubacteriales</taxon>
        <taxon>Clostridiaceae</taxon>
        <taxon>Clostridium</taxon>
    </lineage>
</organism>